<feature type="signal peptide" evidence="2">
    <location>
        <begin position="1"/>
        <end position="25"/>
    </location>
</feature>
<feature type="compositionally biased region" description="Polar residues" evidence="1">
    <location>
        <begin position="23"/>
        <end position="60"/>
    </location>
</feature>
<evidence type="ECO:0000313" key="4">
    <source>
        <dbReference type="Proteomes" id="UP000238762"/>
    </source>
</evidence>
<keyword evidence="4" id="KW-1185">Reference proteome</keyword>
<evidence type="ECO:0000313" key="3">
    <source>
        <dbReference type="EMBL" id="PSB03758.1"/>
    </source>
</evidence>
<reference evidence="3 4" key="1">
    <citation type="submission" date="2018-02" db="EMBL/GenBank/DDBJ databases">
        <authorList>
            <person name="Cohen D.B."/>
            <person name="Kent A.D."/>
        </authorList>
    </citation>
    <scope>NUCLEOTIDE SEQUENCE [LARGE SCALE GENOMIC DNA]</scope>
    <source>
        <strain evidence="3 4">CCAP 1448/3</strain>
    </source>
</reference>
<organism evidence="3 4">
    <name type="scientific">Merismopedia glauca CCAP 1448/3</name>
    <dbReference type="NCBI Taxonomy" id="1296344"/>
    <lineage>
        <taxon>Bacteria</taxon>
        <taxon>Bacillati</taxon>
        <taxon>Cyanobacteriota</taxon>
        <taxon>Cyanophyceae</taxon>
        <taxon>Synechococcales</taxon>
        <taxon>Merismopediaceae</taxon>
        <taxon>Merismopedia</taxon>
    </lineage>
</organism>
<protein>
    <recommendedName>
        <fullName evidence="5">Outer membrane protein beta-barrel domain-containing protein</fullName>
    </recommendedName>
</protein>
<dbReference type="RefSeq" id="WP_106287931.1">
    <property type="nucleotide sequence ID" value="NZ_CAWNTC010000243.1"/>
</dbReference>
<accession>A0A2T1C6H3</accession>
<proteinExistence type="predicted"/>
<comment type="caution">
    <text evidence="3">The sequence shown here is derived from an EMBL/GenBank/DDBJ whole genome shotgun (WGS) entry which is preliminary data.</text>
</comment>
<dbReference type="EMBL" id="PVWJ01000025">
    <property type="protein sequence ID" value="PSB03758.1"/>
    <property type="molecule type" value="Genomic_DNA"/>
</dbReference>
<gene>
    <name evidence="3" type="ORF">C7B64_07025</name>
</gene>
<evidence type="ECO:0000256" key="1">
    <source>
        <dbReference type="SAM" id="MobiDB-lite"/>
    </source>
</evidence>
<reference evidence="3 4" key="2">
    <citation type="submission" date="2018-03" db="EMBL/GenBank/DDBJ databases">
        <title>The ancient ancestry and fast evolution of plastids.</title>
        <authorList>
            <person name="Moore K.R."/>
            <person name="Magnabosco C."/>
            <person name="Momper L."/>
            <person name="Gold D.A."/>
            <person name="Bosak T."/>
            <person name="Fournier G.P."/>
        </authorList>
    </citation>
    <scope>NUCLEOTIDE SEQUENCE [LARGE SCALE GENOMIC DNA]</scope>
    <source>
        <strain evidence="3 4">CCAP 1448/3</strain>
    </source>
</reference>
<name>A0A2T1C6H3_9CYAN</name>
<dbReference type="OrthoDB" id="509458at2"/>
<evidence type="ECO:0000256" key="2">
    <source>
        <dbReference type="SAM" id="SignalP"/>
    </source>
</evidence>
<feature type="chain" id="PRO_5015786540" description="Outer membrane protein beta-barrel domain-containing protein" evidence="2">
    <location>
        <begin position="26"/>
        <end position="200"/>
    </location>
</feature>
<dbReference type="AlphaFoldDB" id="A0A2T1C6H3"/>
<feature type="region of interest" description="Disordered" evidence="1">
    <location>
        <begin position="23"/>
        <end position="68"/>
    </location>
</feature>
<keyword evidence="2" id="KW-0732">Signal</keyword>
<evidence type="ECO:0008006" key="5">
    <source>
        <dbReference type="Google" id="ProtNLM"/>
    </source>
</evidence>
<sequence length="200" mass="20277">MNSKIACSILAISTVIIATSGTASAQMSPDNPFRNSSEGTTRVSESNNQTNSQEVAQTITPGRATRSGPSYIGVGGNIGLGGDTSLGDGSFTVISKIGLTRNLSIRPSATIGDNTVILVPLTVDFPVASVVDADNFQVGAAPYIGGGAAISTGDNSRVGFLVSGGVDVPLSRQITANAGINVGFLDETEYGLTIGVGYNF</sequence>
<dbReference type="Proteomes" id="UP000238762">
    <property type="component" value="Unassembled WGS sequence"/>
</dbReference>